<comment type="caution">
    <text evidence="1">The sequence shown here is derived from an EMBL/GenBank/DDBJ whole genome shotgun (WGS) entry which is preliminary data.</text>
</comment>
<proteinExistence type="predicted"/>
<dbReference type="Proteomes" id="UP000642920">
    <property type="component" value="Unassembled WGS sequence"/>
</dbReference>
<evidence type="ECO:0000313" key="2">
    <source>
        <dbReference type="Proteomes" id="UP000642920"/>
    </source>
</evidence>
<organism evidence="1 2">
    <name type="scientific">Marivirga atlantica</name>
    <dbReference type="NCBI Taxonomy" id="1548457"/>
    <lineage>
        <taxon>Bacteria</taxon>
        <taxon>Pseudomonadati</taxon>
        <taxon>Bacteroidota</taxon>
        <taxon>Cytophagia</taxon>
        <taxon>Cytophagales</taxon>
        <taxon>Marivirgaceae</taxon>
        <taxon>Marivirga</taxon>
    </lineage>
</organism>
<accession>A0A937DJR2</accession>
<gene>
    <name evidence="1" type="ORF">JKP34_13365</name>
</gene>
<evidence type="ECO:0000313" key="1">
    <source>
        <dbReference type="EMBL" id="MBL0766250.1"/>
    </source>
</evidence>
<sequence length="140" mass="16190">MEDSTIIYEKDHAKVTYYPTKQMIGVKWDGNVSVDQYRETFMSALEHAKKGFPVKRFYSDTREQGVVGPENRKWFENEMLPKAIEAGLERAGAISSANVFKRYYLNMLLKSVGKFNLPFKLCGSEEEVVEFLMKDEKVTN</sequence>
<reference evidence="1" key="1">
    <citation type="submission" date="2021-01" db="EMBL/GenBank/DDBJ databases">
        <title>Marivirga sp. nov., isolated from intertidal surface sediments.</title>
        <authorList>
            <person name="Zhang M."/>
        </authorList>
    </citation>
    <scope>NUCLEOTIDE SEQUENCE</scope>
    <source>
        <strain evidence="1">SM1354</strain>
    </source>
</reference>
<dbReference type="AlphaFoldDB" id="A0A937DJR2"/>
<dbReference type="RefSeq" id="WP_201922388.1">
    <property type="nucleotide sequence ID" value="NZ_JAERQG010000003.1"/>
</dbReference>
<protein>
    <submittedName>
        <fullName evidence="1">Uncharacterized protein</fullName>
    </submittedName>
</protein>
<dbReference type="EMBL" id="JAERQG010000003">
    <property type="protein sequence ID" value="MBL0766250.1"/>
    <property type="molecule type" value="Genomic_DNA"/>
</dbReference>
<name>A0A937DJR2_9BACT</name>
<keyword evidence="2" id="KW-1185">Reference proteome</keyword>